<comment type="caution">
    <text evidence="2">The sequence shown here is derived from an EMBL/GenBank/DDBJ whole genome shotgun (WGS) entry which is preliminary data.</text>
</comment>
<protein>
    <recommendedName>
        <fullName evidence="4">Transmembrane protein</fullName>
    </recommendedName>
</protein>
<feature type="transmembrane region" description="Helical" evidence="1">
    <location>
        <begin position="82"/>
        <end position="107"/>
    </location>
</feature>
<feature type="transmembrane region" description="Helical" evidence="1">
    <location>
        <begin position="119"/>
        <end position="147"/>
    </location>
</feature>
<keyword evidence="1" id="KW-1133">Transmembrane helix</keyword>
<feature type="transmembrane region" description="Helical" evidence="1">
    <location>
        <begin position="38"/>
        <end position="62"/>
    </location>
</feature>
<keyword evidence="1" id="KW-0812">Transmembrane</keyword>
<keyword evidence="1" id="KW-0472">Membrane</keyword>
<dbReference type="RefSeq" id="WP_032957615.1">
    <property type="nucleotide sequence ID" value="NZ_JANKBX010000001.1"/>
</dbReference>
<accession>A0AA41CIY8</accession>
<evidence type="ECO:0008006" key="4">
    <source>
        <dbReference type="Google" id="ProtNLM"/>
    </source>
</evidence>
<gene>
    <name evidence="2" type="ORF">I5V89_01660</name>
</gene>
<evidence type="ECO:0000313" key="3">
    <source>
        <dbReference type="Proteomes" id="UP000634179"/>
    </source>
</evidence>
<dbReference type="AlphaFoldDB" id="A0AA41CIY8"/>
<proteinExistence type="predicted"/>
<name>A0AA41CIY8_STEMA</name>
<evidence type="ECO:0000256" key="1">
    <source>
        <dbReference type="SAM" id="Phobius"/>
    </source>
</evidence>
<organism evidence="2 3">
    <name type="scientific">Stenotrophomonas maltophilia</name>
    <name type="common">Pseudomonas maltophilia</name>
    <name type="synonym">Xanthomonas maltophilia</name>
    <dbReference type="NCBI Taxonomy" id="40324"/>
    <lineage>
        <taxon>Bacteria</taxon>
        <taxon>Pseudomonadati</taxon>
        <taxon>Pseudomonadota</taxon>
        <taxon>Gammaproteobacteria</taxon>
        <taxon>Lysobacterales</taxon>
        <taxon>Lysobacteraceae</taxon>
        <taxon>Stenotrophomonas</taxon>
        <taxon>Stenotrophomonas maltophilia group</taxon>
    </lineage>
</organism>
<sequence length="162" mass="16940">MDAMPPLPPTPVPPPTTAVPAFSPQDADHLRMLSIAHYVVGGLIALFSLIFIVHIVLGVTALTGNLPMNSGGQPSSPAEQRVFGWMFVVIGCVIVFGGVTLGAFVAYAGRCLARRRRYLLCLIVAGLACLFTPIGTVLGVLSLITLLRPQVKAAFDTAGTAA</sequence>
<evidence type="ECO:0000313" key="2">
    <source>
        <dbReference type="EMBL" id="MBH1788571.1"/>
    </source>
</evidence>
<reference evidence="2" key="1">
    <citation type="submission" date="2020-11" db="EMBL/GenBank/DDBJ databases">
        <title>Enhanced detection system for hospital associated transmission using whole genome sequencing surveillance.</title>
        <authorList>
            <person name="Harrison L.H."/>
            <person name="Van Tyne D."/>
            <person name="Marsh J.W."/>
            <person name="Griffith M.P."/>
            <person name="Snyder D.J."/>
            <person name="Cooper V.S."/>
            <person name="Mustapha M."/>
        </authorList>
    </citation>
    <scope>NUCLEOTIDE SEQUENCE</scope>
    <source>
        <strain evidence="2">STEN00053</strain>
    </source>
</reference>
<dbReference type="EMBL" id="JADUOV010000001">
    <property type="protein sequence ID" value="MBH1788571.1"/>
    <property type="molecule type" value="Genomic_DNA"/>
</dbReference>
<dbReference type="Proteomes" id="UP000634179">
    <property type="component" value="Unassembled WGS sequence"/>
</dbReference>